<dbReference type="Proteomes" id="UP001551482">
    <property type="component" value="Unassembled WGS sequence"/>
</dbReference>
<keyword evidence="2" id="KW-1185">Reference proteome</keyword>
<evidence type="ECO:0000313" key="2">
    <source>
        <dbReference type="Proteomes" id="UP001551482"/>
    </source>
</evidence>
<name>A0ABV3DVL8_9ACTN</name>
<proteinExistence type="predicted"/>
<comment type="caution">
    <text evidence="1">The sequence shown here is derived from an EMBL/GenBank/DDBJ whole genome shotgun (WGS) entry which is preliminary data.</text>
</comment>
<sequence length="212" mass="23360">MIARSGRIACSGRSKRENEVMAPMDEPQAGPALAALEQAVPALLAHRRPEPADLHWEEFRTALGVPAPGDFQLLAQWYPTFTVNDFLHVTLPIAGNEAQVAHGMLGDTEMIRDLWENDDSHGNAPFPEPNGLLPCASTNHGDLFSWVVNGDDPDRWPVMIATRNDYWWTYDGGLVAFLSAYLGGSLERHGLPPIPPLHNPPVRAWHPAPNPQ</sequence>
<protein>
    <submittedName>
        <fullName evidence="1">SMI1/KNR4 family protein</fullName>
    </submittedName>
</protein>
<accession>A0ABV3DVL8</accession>
<evidence type="ECO:0000313" key="1">
    <source>
        <dbReference type="EMBL" id="MEU8139793.1"/>
    </source>
</evidence>
<reference evidence="1 2" key="1">
    <citation type="submission" date="2024-06" db="EMBL/GenBank/DDBJ databases">
        <title>The Natural Products Discovery Center: Release of the First 8490 Sequenced Strains for Exploring Actinobacteria Biosynthetic Diversity.</title>
        <authorList>
            <person name="Kalkreuter E."/>
            <person name="Kautsar S.A."/>
            <person name="Yang D."/>
            <person name="Bader C.D."/>
            <person name="Teijaro C.N."/>
            <person name="Fluegel L."/>
            <person name="Davis C.M."/>
            <person name="Simpson J.R."/>
            <person name="Lauterbach L."/>
            <person name="Steele A.D."/>
            <person name="Gui C."/>
            <person name="Meng S."/>
            <person name="Li G."/>
            <person name="Viehrig K."/>
            <person name="Ye F."/>
            <person name="Su P."/>
            <person name="Kiefer A.F."/>
            <person name="Nichols A."/>
            <person name="Cepeda A.J."/>
            <person name="Yan W."/>
            <person name="Fan B."/>
            <person name="Jiang Y."/>
            <person name="Adhikari A."/>
            <person name="Zheng C.-J."/>
            <person name="Schuster L."/>
            <person name="Cowan T.M."/>
            <person name="Smanski M.J."/>
            <person name="Chevrette M.G."/>
            <person name="De Carvalho L.P.S."/>
            <person name="Shen B."/>
        </authorList>
    </citation>
    <scope>NUCLEOTIDE SEQUENCE [LARGE SCALE GENOMIC DNA]</scope>
    <source>
        <strain evidence="1 2">NPDC048946</strain>
    </source>
</reference>
<dbReference type="RefSeq" id="WP_358364186.1">
    <property type="nucleotide sequence ID" value="NZ_JBEZFP010000201.1"/>
</dbReference>
<gene>
    <name evidence="1" type="ORF">AB0C36_40650</name>
</gene>
<dbReference type="EMBL" id="JBEZFP010000201">
    <property type="protein sequence ID" value="MEU8139793.1"/>
    <property type="molecule type" value="Genomic_DNA"/>
</dbReference>
<organism evidence="1 2">
    <name type="scientific">Streptodolium elevatio</name>
    <dbReference type="NCBI Taxonomy" id="3157996"/>
    <lineage>
        <taxon>Bacteria</taxon>
        <taxon>Bacillati</taxon>
        <taxon>Actinomycetota</taxon>
        <taxon>Actinomycetes</taxon>
        <taxon>Kitasatosporales</taxon>
        <taxon>Streptomycetaceae</taxon>
        <taxon>Streptodolium</taxon>
    </lineage>
</organism>